<comment type="similarity">
    <text evidence="2">Belongs to the aldo/keto reductase family.</text>
</comment>
<dbReference type="InParanoid" id="I2GVC9"/>
<dbReference type="EMBL" id="HE806316">
    <property type="protein sequence ID" value="CCH58081.1"/>
    <property type="molecule type" value="Genomic_DNA"/>
</dbReference>
<dbReference type="PANTHER" id="PTHR11732">
    <property type="entry name" value="ALDO/KETO REDUCTASE"/>
    <property type="match status" value="1"/>
</dbReference>
<dbReference type="AlphaFoldDB" id="I2GVC9"/>
<dbReference type="FunFam" id="3.20.20.100:FF:000018">
    <property type="entry name" value="Glycerol dehydrogenase Gcy1"/>
    <property type="match status" value="1"/>
</dbReference>
<dbReference type="GO" id="GO:0042180">
    <property type="term" value="P:ketone metabolic process"/>
    <property type="evidence" value="ECO:0007669"/>
    <property type="project" value="UniProtKB-ARBA"/>
</dbReference>
<keyword evidence="4" id="KW-0560">Oxidoreductase</keyword>
<dbReference type="InterPro" id="IPR020471">
    <property type="entry name" value="AKR"/>
</dbReference>
<dbReference type="STRING" id="1071380.I2GVC9"/>
<organism evidence="9 10">
    <name type="scientific">Henningerozyma blattae (strain ATCC 34711 / CBS 6284 / DSM 70876 / NBRC 10599 / NRRL Y-10934 / UCD 77-7)</name>
    <name type="common">Yeast</name>
    <name type="synonym">Tetrapisispora blattae</name>
    <dbReference type="NCBI Taxonomy" id="1071380"/>
    <lineage>
        <taxon>Eukaryota</taxon>
        <taxon>Fungi</taxon>
        <taxon>Dikarya</taxon>
        <taxon>Ascomycota</taxon>
        <taxon>Saccharomycotina</taxon>
        <taxon>Saccharomycetes</taxon>
        <taxon>Saccharomycetales</taxon>
        <taxon>Saccharomycetaceae</taxon>
        <taxon>Henningerozyma</taxon>
    </lineage>
</organism>
<feature type="binding site" evidence="6">
    <location>
        <position position="112"/>
    </location>
    <ligand>
        <name>substrate</name>
    </ligand>
</feature>
<sequence>MSAALKNCTATVKLNTGANIPAIGLGTWRSENNDGYDSVIAAAKVGYRHIDTAAIYGNEDQVGKAINECGVTRSELFVTTKLWGTQQRDPETALNQSLKRLGLDYVDLYLIHWPVAFKTDTIKDGNLLTIPKKDGEADIDYPEWNFIKTWELMQNLLKTGKTKAIGISNFSINNIKELLAAPTTTVTPACNQVEVHPLLPQDELIAFCKEKGIVIEAYSPLGGINAPVLKDETIIEIAKRNNVDAGQVVTSWHVQRGYVVLPKSVKESRIISNLKTFTLSDDDMTKINNLVKVKGENRTCDLGIKGFPMFQ</sequence>
<keyword evidence="3" id="KW-0963">Cytoplasm</keyword>
<evidence type="ECO:0000256" key="1">
    <source>
        <dbReference type="ARBA" id="ARBA00004496"/>
    </source>
</evidence>
<dbReference type="Proteomes" id="UP000002866">
    <property type="component" value="Chromosome 1"/>
</dbReference>
<dbReference type="PIRSF" id="PIRSF000097">
    <property type="entry name" value="AKR"/>
    <property type="match status" value="1"/>
</dbReference>
<gene>
    <name evidence="9" type="primary">TBLA0A02825</name>
    <name evidence="9" type="ORF">TBLA_0A02825</name>
</gene>
<dbReference type="HOGENOM" id="CLU_023205_0_0_1"/>
<evidence type="ECO:0000259" key="8">
    <source>
        <dbReference type="Pfam" id="PF00248"/>
    </source>
</evidence>
<dbReference type="GO" id="GO:0019568">
    <property type="term" value="P:arabinose catabolic process"/>
    <property type="evidence" value="ECO:0007669"/>
    <property type="project" value="UniProtKB-ARBA"/>
</dbReference>
<dbReference type="GO" id="GO:0034599">
    <property type="term" value="P:cellular response to oxidative stress"/>
    <property type="evidence" value="ECO:0007669"/>
    <property type="project" value="UniProtKB-ARBA"/>
</dbReference>
<dbReference type="GO" id="GO:0006066">
    <property type="term" value="P:alcohol metabolic process"/>
    <property type="evidence" value="ECO:0007669"/>
    <property type="project" value="UniProtKB-ARBA"/>
</dbReference>
<dbReference type="RefSeq" id="XP_004177600.1">
    <property type="nucleotide sequence ID" value="XM_004177552.1"/>
</dbReference>
<evidence type="ECO:0000256" key="5">
    <source>
        <dbReference type="PIRSR" id="PIRSR000097-1"/>
    </source>
</evidence>
<dbReference type="InterPro" id="IPR036812">
    <property type="entry name" value="NAD(P)_OxRdtase_dom_sf"/>
</dbReference>
<dbReference type="InterPro" id="IPR023210">
    <property type="entry name" value="NADP_OxRdtase_dom"/>
</dbReference>
<dbReference type="SUPFAM" id="SSF51430">
    <property type="entry name" value="NAD(P)-linked oxidoreductase"/>
    <property type="match status" value="1"/>
</dbReference>
<evidence type="ECO:0000256" key="4">
    <source>
        <dbReference type="ARBA" id="ARBA00023002"/>
    </source>
</evidence>
<dbReference type="InterPro" id="IPR018170">
    <property type="entry name" value="Aldo/ket_reductase_CS"/>
</dbReference>
<dbReference type="KEGG" id="tbl:TBLA_0A02825"/>
<dbReference type="eggNOG" id="KOG1577">
    <property type="taxonomic scope" value="Eukaryota"/>
</dbReference>
<feature type="active site" description="Proton donor" evidence="5">
    <location>
        <position position="56"/>
    </location>
</feature>
<dbReference type="Gene3D" id="3.20.20.100">
    <property type="entry name" value="NADP-dependent oxidoreductase domain"/>
    <property type="match status" value="1"/>
</dbReference>
<evidence type="ECO:0000313" key="10">
    <source>
        <dbReference type="Proteomes" id="UP000002866"/>
    </source>
</evidence>
<dbReference type="PROSITE" id="PS00062">
    <property type="entry name" value="ALDOKETO_REDUCTASE_2"/>
    <property type="match status" value="1"/>
</dbReference>
<dbReference type="PRINTS" id="PR00069">
    <property type="entry name" value="ALDKETRDTASE"/>
</dbReference>
<evidence type="ECO:0000313" key="9">
    <source>
        <dbReference type="EMBL" id="CCH58081.1"/>
    </source>
</evidence>
<dbReference type="GO" id="GO:0042843">
    <property type="term" value="P:D-xylose catabolic process"/>
    <property type="evidence" value="ECO:0007669"/>
    <property type="project" value="UniProtKB-ARBA"/>
</dbReference>
<dbReference type="FunCoup" id="I2GVC9">
    <property type="interactions" value="305"/>
</dbReference>
<dbReference type="OrthoDB" id="416253at2759"/>
<feature type="site" description="Lowers pKa of active site Tyr" evidence="7">
    <location>
        <position position="81"/>
    </location>
</feature>
<dbReference type="GeneID" id="14492947"/>
<protein>
    <recommendedName>
        <fullName evidence="8">NADP-dependent oxidoreductase domain-containing protein</fullName>
    </recommendedName>
</protein>
<evidence type="ECO:0000256" key="3">
    <source>
        <dbReference type="ARBA" id="ARBA00022490"/>
    </source>
</evidence>
<evidence type="ECO:0000256" key="2">
    <source>
        <dbReference type="ARBA" id="ARBA00007905"/>
    </source>
</evidence>
<reference evidence="9 10" key="1">
    <citation type="journal article" date="2011" name="Proc. Natl. Acad. Sci. U.S.A.">
        <title>Evolutionary erosion of yeast sex chromosomes by mating-type switching accidents.</title>
        <authorList>
            <person name="Gordon J.L."/>
            <person name="Armisen D."/>
            <person name="Proux-Wera E."/>
            <person name="Oheigeartaigh S.S."/>
            <person name="Byrne K.P."/>
            <person name="Wolfe K.H."/>
        </authorList>
    </citation>
    <scope>NUCLEOTIDE SEQUENCE [LARGE SCALE GENOMIC DNA]</scope>
    <source>
        <strain evidence="10">ATCC 34711 / CBS 6284 / DSM 70876 / NBRC 10599 / NRRL Y-10934 / UCD 77-7</strain>
    </source>
</reference>
<accession>I2GVC9</accession>
<dbReference type="OMA" id="KLWGTEQ"/>
<name>I2GVC9_HENB6</name>
<feature type="domain" description="NADP-dependent oxidoreductase" evidence="8">
    <location>
        <begin position="23"/>
        <end position="290"/>
    </location>
</feature>
<keyword evidence="10" id="KW-1185">Reference proteome</keyword>
<proteinExistence type="inferred from homology"/>
<evidence type="ECO:0000256" key="7">
    <source>
        <dbReference type="PIRSR" id="PIRSR000097-3"/>
    </source>
</evidence>
<comment type="subcellular location">
    <subcellularLocation>
        <location evidence="1">Cytoplasm</location>
    </subcellularLocation>
</comment>
<evidence type="ECO:0000256" key="6">
    <source>
        <dbReference type="PIRSR" id="PIRSR000097-2"/>
    </source>
</evidence>
<dbReference type="PROSITE" id="PS00798">
    <property type="entry name" value="ALDOKETO_REDUCTASE_1"/>
    <property type="match status" value="1"/>
</dbReference>
<dbReference type="Pfam" id="PF00248">
    <property type="entry name" value="Aldo_ket_red"/>
    <property type="match status" value="1"/>
</dbReference>
<dbReference type="GO" id="GO:0005737">
    <property type="term" value="C:cytoplasm"/>
    <property type="evidence" value="ECO:0007669"/>
    <property type="project" value="UniProtKB-SubCell"/>
</dbReference>
<dbReference type="GO" id="GO:0004032">
    <property type="term" value="F:aldose reductase (NADPH) activity"/>
    <property type="evidence" value="ECO:0007669"/>
    <property type="project" value="UniProtKB-ARBA"/>
</dbReference>